<dbReference type="KEGG" id="cci:CC1G_02664"/>
<comment type="caution">
    <text evidence="2">The sequence shown here is derived from an EMBL/GenBank/DDBJ whole genome shotgun (WGS) entry which is preliminary data.</text>
</comment>
<accession>A8PBJ8</accession>
<name>A8PBJ8_COPC7</name>
<protein>
    <submittedName>
        <fullName evidence="2">Uncharacterized protein</fullName>
    </submittedName>
</protein>
<dbReference type="GeneID" id="6016833"/>
<dbReference type="OrthoDB" id="10621385at2759"/>
<evidence type="ECO:0000256" key="1">
    <source>
        <dbReference type="SAM" id="MobiDB-lite"/>
    </source>
</evidence>
<feature type="compositionally biased region" description="Low complexity" evidence="1">
    <location>
        <begin position="65"/>
        <end position="93"/>
    </location>
</feature>
<reference evidence="2 3" key="1">
    <citation type="journal article" date="2010" name="Proc. Natl. Acad. Sci. U.S.A.">
        <title>Insights into evolution of multicellular fungi from the assembled chromosomes of the mushroom Coprinopsis cinerea (Coprinus cinereus).</title>
        <authorList>
            <person name="Stajich J.E."/>
            <person name="Wilke S.K."/>
            <person name="Ahren D."/>
            <person name="Au C.H."/>
            <person name="Birren B.W."/>
            <person name="Borodovsky M."/>
            <person name="Burns C."/>
            <person name="Canback B."/>
            <person name="Casselton L.A."/>
            <person name="Cheng C.K."/>
            <person name="Deng J."/>
            <person name="Dietrich F.S."/>
            <person name="Fargo D.C."/>
            <person name="Farman M.L."/>
            <person name="Gathman A.C."/>
            <person name="Goldberg J."/>
            <person name="Guigo R."/>
            <person name="Hoegger P.J."/>
            <person name="Hooker J.B."/>
            <person name="Huggins A."/>
            <person name="James T.Y."/>
            <person name="Kamada T."/>
            <person name="Kilaru S."/>
            <person name="Kodira C."/>
            <person name="Kues U."/>
            <person name="Kupfer D."/>
            <person name="Kwan H.S."/>
            <person name="Lomsadze A."/>
            <person name="Li W."/>
            <person name="Lilly W.W."/>
            <person name="Ma L.J."/>
            <person name="Mackey A.J."/>
            <person name="Manning G."/>
            <person name="Martin F."/>
            <person name="Muraguchi H."/>
            <person name="Natvig D.O."/>
            <person name="Palmerini H."/>
            <person name="Ramesh M.A."/>
            <person name="Rehmeyer C.J."/>
            <person name="Roe B.A."/>
            <person name="Shenoy N."/>
            <person name="Stanke M."/>
            <person name="Ter-Hovhannisyan V."/>
            <person name="Tunlid A."/>
            <person name="Velagapudi R."/>
            <person name="Vision T.J."/>
            <person name="Zeng Q."/>
            <person name="Zolan M.E."/>
            <person name="Pukkila P.J."/>
        </authorList>
    </citation>
    <scope>NUCLEOTIDE SEQUENCE [LARGE SCALE GENOMIC DNA]</scope>
    <source>
        <strain evidence="3">Okayama-7 / 130 / ATCC MYA-4618 / FGSC 9003</strain>
    </source>
</reference>
<feature type="compositionally biased region" description="Basic and acidic residues" evidence="1">
    <location>
        <begin position="104"/>
        <end position="124"/>
    </location>
</feature>
<evidence type="ECO:0000313" key="3">
    <source>
        <dbReference type="Proteomes" id="UP000001861"/>
    </source>
</evidence>
<proteinExistence type="predicted"/>
<feature type="region of interest" description="Disordered" evidence="1">
    <location>
        <begin position="1"/>
        <end position="124"/>
    </location>
</feature>
<keyword evidence="3" id="KW-1185">Reference proteome</keyword>
<dbReference type="EMBL" id="AACS02000004">
    <property type="protein sequence ID" value="EAU81648.1"/>
    <property type="molecule type" value="Genomic_DNA"/>
</dbReference>
<sequence>MPVPQSRSPVLLAPPPKVKPPRSPLRIQPTPFKPQKSFLILDSGPLDTDEMAPVTSDPPPPPPREQASSPSTSSLSSSYSASSVSILSSATSVEGGRIPSRNNSNDESRPHRDRASSKSSRETLDLASATLVLEEVEQWLEYINKRMGQLERRHRKRLDSFSNQATPIATTRKL</sequence>
<dbReference type="VEuPathDB" id="FungiDB:CC1G_02664"/>
<dbReference type="Proteomes" id="UP000001861">
    <property type="component" value="Unassembled WGS sequence"/>
</dbReference>
<evidence type="ECO:0000313" key="2">
    <source>
        <dbReference type="EMBL" id="EAU81648.1"/>
    </source>
</evidence>
<dbReference type="RefSeq" id="XP_001840201.1">
    <property type="nucleotide sequence ID" value="XM_001840149.1"/>
</dbReference>
<organism evidence="2 3">
    <name type="scientific">Coprinopsis cinerea (strain Okayama-7 / 130 / ATCC MYA-4618 / FGSC 9003)</name>
    <name type="common">Inky cap fungus</name>
    <name type="synonym">Hormographiella aspergillata</name>
    <dbReference type="NCBI Taxonomy" id="240176"/>
    <lineage>
        <taxon>Eukaryota</taxon>
        <taxon>Fungi</taxon>
        <taxon>Dikarya</taxon>
        <taxon>Basidiomycota</taxon>
        <taxon>Agaricomycotina</taxon>
        <taxon>Agaricomycetes</taxon>
        <taxon>Agaricomycetidae</taxon>
        <taxon>Agaricales</taxon>
        <taxon>Agaricineae</taxon>
        <taxon>Psathyrellaceae</taxon>
        <taxon>Coprinopsis</taxon>
    </lineage>
</organism>
<dbReference type="InParanoid" id="A8PBJ8"/>
<gene>
    <name evidence="2" type="ORF">CC1G_02664</name>
</gene>
<dbReference type="AlphaFoldDB" id="A8PBJ8"/>
<feature type="compositionally biased region" description="Pro residues" evidence="1">
    <location>
        <begin position="12"/>
        <end position="23"/>
    </location>
</feature>